<dbReference type="Pfam" id="PF24926">
    <property type="entry name" value="ACT_ACR9_C"/>
    <property type="match status" value="1"/>
</dbReference>
<proteinExistence type="predicted"/>
<dbReference type="InterPro" id="IPR056816">
    <property type="entry name" value="ACR2/9/10_N"/>
</dbReference>
<name>A0ABR2D719_9ROSI</name>
<dbReference type="InterPro" id="IPR045865">
    <property type="entry name" value="ACT-like_dom_sf"/>
</dbReference>
<dbReference type="PANTHER" id="PTHR31096">
    <property type="entry name" value="ACT DOMAIN-CONTAINING PROTEIN ACR4-RELATED"/>
    <property type="match status" value="1"/>
</dbReference>
<evidence type="ECO:0000259" key="3">
    <source>
        <dbReference type="PROSITE" id="PS51671"/>
    </source>
</evidence>
<comment type="function">
    <text evidence="2">Binds amino acids.</text>
</comment>
<evidence type="ECO:0000313" key="5">
    <source>
        <dbReference type="Proteomes" id="UP001472677"/>
    </source>
</evidence>
<dbReference type="Pfam" id="PF01842">
    <property type="entry name" value="ACT"/>
    <property type="match status" value="1"/>
</dbReference>
<protein>
    <recommendedName>
        <fullName evidence="2">ACT domain-containing protein ACR</fullName>
    </recommendedName>
    <alternativeName>
        <fullName evidence="2">Protein ACT DOMAIN REPEATS</fullName>
    </alternativeName>
</protein>
<dbReference type="SUPFAM" id="SSF55021">
    <property type="entry name" value="ACT-like"/>
    <property type="match status" value="2"/>
</dbReference>
<dbReference type="PANTHER" id="PTHR31096:SF65">
    <property type="entry name" value="ACT DOMAIN-CONTAINING PROTEIN ACR9"/>
    <property type="match status" value="1"/>
</dbReference>
<keyword evidence="1 2" id="KW-0677">Repeat</keyword>
<evidence type="ECO:0000256" key="2">
    <source>
        <dbReference type="RuleBase" id="RU369043"/>
    </source>
</evidence>
<gene>
    <name evidence="4" type="ORF">V6N12_053259</name>
</gene>
<keyword evidence="5" id="KW-1185">Reference proteome</keyword>
<dbReference type="InterPro" id="IPR040217">
    <property type="entry name" value="ACR1-12"/>
</dbReference>
<dbReference type="EMBL" id="JBBPBM010000034">
    <property type="protein sequence ID" value="KAK8531796.1"/>
    <property type="molecule type" value="Genomic_DNA"/>
</dbReference>
<sequence>MGIPSEDVVLIQLPKDPSEPTVVTVNCPDKPGLGCDLCRTLLEFGLSITRADFSTDGRWCYIVFWLVPNVPNSCKIDWESLKNRLLSMCPSFLVPFVYFGYQQGGDGNGSSTLSSSVYLLKLCCLDRKGLLHDVTRILSDLEFSIQRVKVMTTPDGRVIDLFFITDGMKFLAEVEMKMWCCRHLYKHDQSRAMPSLPPAVEEELFTYELASKEASSKELKSDLMTLKKASVTVDNWLSPALTLLQIQCVDQKGLFYDILRTSKDFDFQIAHGRFSSSVKGYRNLDLFIREANGKKIVDPKHQNVLCSRLKEEMLHPFRVIIVNRGPDTELLVANPVESSGKGRPRVFYDVTLALKMLGICIFSAEIGRHSASDRQWEVYRFLLDDSHEFPLTSNGARNQLVDRLLETGRSWQNFHITSGFKRFQKHGLGHCSELCKIAM</sequence>
<dbReference type="Pfam" id="PF24931">
    <property type="entry name" value="ACT_ACR9_3rd"/>
    <property type="match status" value="1"/>
</dbReference>
<evidence type="ECO:0000313" key="4">
    <source>
        <dbReference type="EMBL" id="KAK8531796.1"/>
    </source>
</evidence>
<organism evidence="4 5">
    <name type="scientific">Hibiscus sabdariffa</name>
    <name type="common">roselle</name>
    <dbReference type="NCBI Taxonomy" id="183260"/>
    <lineage>
        <taxon>Eukaryota</taxon>
        <taxon>Viridiplantae</taxon>
        <taxon>Streptophyta</taxon>
        <taxon>Embryophyta</taxon>
        <taxon>Tracheophyta</taxon>
        <taxon>Spermatophyta</taxon>
        <taxon>Magnoliopsida</taxon>
        <taxon>eudicotyledons</taxon>
        <taxon>Gunneridae</taxon>
        <taxon>Pentapetalae</taxon>
        <taxon>rosids</taxon>
        <taxon>malvids</taxon>
        <taxon>Malvales</taxon>
        <taxon>Malvaceae</taxon>
        <taxon>Malvoideae</taxon>
        <taxon>Hibiscus</taxon>
    </lineage>
</organism>
<evidence type="ECO:0000256" key="1">
    <source>
        <dbReference type="ARBA" id="ARBA00022737"/>
    </source>
</evidence>
<feature type="domain" description="ACT" evidence="3">
    <location>
        <begin position="119"/>
        <end position="194"/>
    </location>
</feature>
<reference evidence="4 5" key="1">
    <citation type="journal article" date="2024" name="G3 (Bethesda)">
        <title>Genome assembly of Hibiscus sabdariffa L. provides insights into metabolisms of medicinal natural products.</title>
        <authorList>
            <person name="Kim T."/>
        </authorList>
    </citation>
    <scope>NUCLEOTIDE SEQUENCE [LARGE SCALE GENOMIC DNA]</scope>
    <source>
        <strain evidence="4">TK-2024</strain>
        <tissue evidence="4">Old leaves</tissue>
    </source>
</reference>
<dbReference type="PROSITE" id="PS51671">
    <property type="entry name" value="ACT"/>
    <property type="match status" value="2"/>
</dbReference>
<accession>A0ABR2D719</accession>
<feature type="domain" description="ACT" evidence="3">
    <location>
        <begin position="22"/>
        <end position="99"/>
    </location>
</feature>
<dbReference type="Pfam" id="PF24914">
    <property type="entry name" value="ACR10_N"/>
    <property type="match status" value="1"/>
</dbReference>
<dbReference type="InterPro" id="IPR056805">
    <property type="entry name" value="ACT_ACR9/10_C"/>
</dbReference>
<comment type="caution">
    <text evidence="4">The sequence shown here is derived from an EMBL/GenBank/DDBJ whole genome shotgun (WGS) entry which is preliminary data.</text>
</comment>
<dbReference type="Proteomes" id="UP001472677">
    <property type="component" value="Unassembled WGS sequence"/>
</dbReference>
<dbReference type="InterPro" id="IPR002912">
    <property type="entry name" value="ACT_dom"/>
</dbReference>